<evidence type="ECO:0000313" key="1">
    <source>
        <dbReference type="EMBL" id="MBF9238599.1"/>
    </source>
</evidence>
<keyword evidence="2" id="KW-1185">Reference proteome</keyword>
<sequence>MIPQFRLCFVVILLLLTGCDYYDSRLSIINESRSAICVETYKDTIPEDSNTNQPAFYLSHEISPGDTSRQTIPGKEAWVVEIATSKNRRLNMFVYQSDTVRKYRNMAILKKKRLFQRISLTQEQLERNNWLVKISNE</sequence>
<dbReference type="EMBL" id="JADQDQ010000007">
    <property type="protein sequence ID" value="MBF9238599.1"/>
    <property type="molecule type" value="Genomic_DNA"/>
</dbReference>
<dbReference type="PROSITE" id="PS51257">
    <property type="entry name" value="PROKAR_LIPOPROTEIN"/>
    <property type="match status" value="1"/>
</dbReference>
<protein>
    <recommendedName>
        <fullName evidence="3">DUF3997 domain-containing protein</fullName>
    </recommendedName>
</protein>
<gene>
    <name evidence="1" type="ORF">I2I05_14425</name>
</gene>
<evidence type="ECO:0000313" key="2">
    <source>
        <dbReference type="Proteomes" id="UP000597617"/>
    </source>
</evidence>
<name>A0ABS0IJP9_9BACT</name>
<accession>A0ABS0IJP9</accession>
<proteinExistence type="predicted"/>
<dbReference type="Proteomes" id="UP000597617">
    <property type="component" value="Unassembled WGS sequence"/>
</dbReference>
<organism evidence="1 2">
    <name type="scientific">Hymenobacter jeongseonensis</name>
    <dbReference type="NCBI Taxonomy" id="2791027"/>
    <lineage>
        <taxon>Bacteria</taxon>
        <taxon>Pseudomonadati</taxon>
        <taxon>Bacteroidota</taxon>
        <taxon>Cytophagia</taxon>
        <taxon>Cytophagales</taxon>
        <taxon>Hymenobacteraceae</taxon>
        <taxon>Hymenobacter</taxon>
    </lineage>
</organism>
<evidence type="ECO:0008006" key="3">
    <source>
        <dbReference type="Google" id="ProtNLM"/>
    </source>
</evidence>
<comment type="caution">
    <text evidence="1">The sequence shown here is derived from an EMBL/GenBank/DDBJ whole genome shotgun (WGS) entry which is preliminary data.</text>
</comment>
<dbReference type="RefSeq" id="WP_196282982.1">
    <property type="nucleotide sequence ID" value="NZ_JADQDQ010000007.1"/>
</dbReference>
<reference evidence="1 2" key="1">
    <citation type="submission" date="2020-11" db="EMBL/GenBank/DDBJ databases">
        <authorList>
            <person name="Kim M.K."/>
        </authorList>
    </citation>
    <scope>NUCLEOTIDE SEQUENCE [LARGE SCALE GENOMIC DNA]</scope>
    <source>
        <strain evidence="1 2">BT683</strain>
    </source>
</reference>